<evidence type="ECO:0000313" key="3">
    <source>
        <dbReference type="Proteomes" id="UP000230750"/>
    </source>
</evidence>
<evidence type="ECO:0000256" key="1">
    <source>
        <dbReference type="SAM" id="MobiDB-lite"/>
    </source>
</evidence>
<feature type="region of interest" description="Disordered" evidence="1">
    <location>
        <begin position="1"/>
        <end position="28"/>
    </location>
</feature>
<gene>
    <name evidence="2" type="ORF">BSL78_22900</name>
</gene>
<keyword evidence="3" id="KW-1185">Reference proteome</keyword>
<dbReference type="EMBL" id="MRZV01001143">
    <property type="protein sequence ID" value="PIK40260.1"/>
    <property type="molecule type" value="Genomic_DNA"/>
</dbReference>
<dbReference type="OrthoDB" id="5957937at2759"/>
<comment type="caution">
    <text evidence="2">The sequence shown here is derived from an EMBL/GenBank/DDBJ whole genome shotgun (WGS) entry which is preliminary data.</text>
</comment>
<accession>A0A2G8JX11</accession>
<evidence type="ECO:0000313" key="2">
    <source>
        <dbReference type="EMBL" id="PIK40260.1"/>
    </source>
</evidence>
<organism evidence="2 3">
    <name type="scientific">Stichopus japonicus</name>
    <name type="common">Sea cucumber</name>
    <dbReference type="NCBI Taxonomy" id="307972"/>
    <lineage>
        <taxon>Eukaryota</taxon>
        <taxon>Metazoa</taxon>
        <taxon>Echinodermata</taxon>
        <taxon>Eleutherozoa</taxon>
        <taxon>Echinozoa</taxon>
        <taxon>Holothuroidea</taxon>
        <taxon>Aspidochirotacea</taxon>
        <taxon>Aspidochirotida</taxon>
        <taxon>Stichopodidae</taxon>
        <taxon>Apostichopus</taxon>
    </lineage>
</organism>
<name>A0A2G8JX11_STIJA</name>
<sequence>MAGDRRVTNGNGVNERFENNDGEQSDSNLRDFISQEFQNQRVSSQTDSNNVSDERATQFLQRAINESQRMAAETSRSQRRRQQLYEELGKERFEQWTREHLEETIRDAVRKADEDAMSVER</sequence>
<proteinExistence type="predicted"/>
<reference evidence="2 3" key="1">
    <citation type="journal article" date="2017" name="PLoS Biol.">
        <title>The sea cucumber genome provides insights into morphological evolution and visceral regeneration.</title>
        <authorList>
            <person name="Zhang X."/>
            <person name="Sun L."/>
            <person name="Yuan J."/>
            <person name="Sun Y."/>
            <person name="Gao Y."/>
            <person name="Zhang L."/>
            <person name="Li S."/>
            <person name="Dai H."/>
            <person name="Hamel J.F."/>
            <person name="Liu C."/>
            <person name="Yu Y."/>
            <person name="Liu S."/>
            <person name="Lin W."/>
            <person name="Guo K."/>
            <person name="Jin S."/>
            <person name="Xu P."/>
            <person name="Storey K.B."/>
            <person name="Huan P."/>
            <person name="Zhang T."/>
            <person name="Zhou Y."/>
            <person name="Zhang J."/>
            <person name="Lin C."/>
            <person name="Li X."/>
            <person name="Xing L."/>
            <person name="Huo D."/>
            <person name="Sun M."/>
            <person name="Wang L."/>
            <person name="Mercier A."/>
            <person name="Li F."/>
            <person name="Yang H."/>
            <person name="Xiang J."/>
        </authorList>
    </citation>
    <scope>NUCLEOTIDE SEQUENCE [LARGE SCALE GENOMIC DNA]</scope>
    <source>
        <strain evidence="2">Shaxun</strain>
        <tissue evidence="2">Muscle</tissue>
    </source>
</reference>
<protein>
    <submittedName>
        <fullName evidence="2">Uncharacterized protein</fullName>
    </submittedName>
</protein>
<dbReference type="Proteomes" id="UP000230750">
    <property type="component" value="Unassembled WGS sequence"/>
</dbReference>
<dbReference type="AlphaFoldDB" id="A0A2G8JX11"/>